<accession>A0ACB9JUM1</accession>
<gene>
    <name evidence="1" type="ORF">L1987_05107</name>
</gene>
<reference evidence="2" key="1">
    <citation type="journal article" date="2022" name="Mol. Ecol. Resour.">
        <title>The genomes of chicory, endive, great burdock and yacon provide insights into Asteraceae palaeo-polyploidization history and plant inulin production.</title>
        <authorList>
            <person name="Fan W."/>
            <person name="Wang S."/>
            <person name="Wang H."/>
            <person name="Wang A."/>
            <person name="Jiang F."/>
            <person name="Liu H."/>
            <person name="Zhao H."/>
            <person name="Xu D."/>
            <person name="Zhang Y."/>
        </authorList>
    </citation>
    <scope>NUCLEOTIDE SEQUENCE [LARGE SCALE GENOMIC DNA]</scope>
    <source>
        <strain evidence="2">cv. Yunnan</strain>
    </source>
</reference>
<evidence type="ECO:0000313" key="2">
    <source>
        <dbReference type="Proteomes" id="UP001056120"/>
    </source>
</evidence>
<comment type="caution">
    <text evidence="1">The sequence shown here is derived from an EMBL/GenBank/DDBJ whole genome shotgun (WGS) entry which is preliminary data.</text>
</comment>
<organism evidence="1 2">
    <name type="scientific">Smallanthus sonchifolius</name>
    <dbReference type="NCBI Taxonomy" id="185202"/>
    <lineage>
        <taxon>Eukaryota</taxon>
        <taxon>Viridiplantae</taxon>
        <taxon>Streptophyta</taxon>
        <taxon>Embryophyta</taxon>
        <taxon>Tracheophyta</taxon>
        <taxon>Spermatophyta</taxon>
        <taxon>Magnoliopsida</taxon>
        <taxon>eudicotyledons</taxon>
        <taxon>Gunneridae</taxon>
        <taxon>Pentapetalae</taxon>
        <taxon>asterids</taxon>
        <taxon>campanulids</taxon>
        <taxon>Asterales</taxon>
        <taxon>Asteraceae</taxon>
        <taxon>Asteroideae</taxon>
        <taxon>Heliantheae alliance</taxon>
        <taxon>Millerieae</taxon>
        <taxon>Smallanthus</taxon>
    </lineage>
</organism>
<evidence type="ECO:0000313" key="1">
    <source>
        <dbReference type="EMBL" id="KAI3823667.1"/>
    </source>
</evidence>
<dbReference type="EMBL" id="CM042019">
    <property type="protein sequence ID" value="KAI3823667.1"/>
    <property type="molecule type" value="Genomic_DNA"/>
</dbReference>
<name>A0ACB9JUM1_9ASTR</name>
<reference evidence="1 2" key="2">
    <citation type="journal article" date="2022" name="Mol. Ecol. Resour.">
        <title>The genomes of chicory, endive, great burdock and yacon provide insights into Asteraceae paleo-polyploidization history and plant inulin production.</title>
        <authorList>
            <person name="Fan W."/>
            <person name="Wang S."/>
            <person name="Wang H."/>
            <person name="Wang A."/>
            <person name="Jiang F."/>
            <person name="Liu H."/>
            <person name="Zhao H."/>
            <person name="Xu D."/>
            <person name="Zhang Y."/>
        </authorList>
    </citation>
    <scope>NUCLEOTIDE SEQUENCE [LARGE SCALE GENOMIC DNA]</scope>
    <source>
        <strain evidence="2">cv. Yunnan</strain>
        <tissue evidence="1">Leaves</tissue>
    </source>
</reference>
<dbReference type="Proteomes" id="UP001056120">
    <property type="component" value="Linkage Group LG02"/>
</dbReference>
<protein>
    <submittedName>
        <fullName evidence="1">Uncharacterized protein</fullName>
    </submittedName>
</protein>
<keyword evidence="2" id="KW-1185">Reference proteome</keyword>
<sequence length="81" mass="9158">MRIDVTCTLTNIVRKGKEGQHTQTLDHSIIRLYYQDVPGRFITRGSEPLNPNRRLILPHTRFSLVSSSSSSSPPRIIATKP</sequence>
<proteinExistence type="predicted"/>